<gene>
    <name evidence="3" type="ORF">IEO70_07790</name>
</gene>
<evidence type="ECO:0000256" key="1">
    <source>
        <dbReference type="SAM" id="Phobius"/>
    </source>
</evidence>
<keyword evidence="1" id="KW-0812">Transmembrane</keyword>
<dbReference type="Proteomes" id="UP000602076">
    <property type="component" value="Unassembled WGS sequence"/>
</dbReference>
<organism evidence="3 4">
    <name type="scientific">Peribacillus faecalis</name>
    <dbReference type="NCBI Taxonomy" id="2772559"/>
    <lineage>
        <taxon>Bacteria</taxon>
        <taxon>Bacillati</taxon>
        <taxon>Bacillota</taxon>
        <taxon>Bacilli</taxon>
        <taxon>Bacillales</taxon>
        <taxon>Bacillaceae</taxon>
        <taxon>Peribacillus</taxon>
    </lineage>
</organism>
<evidence type="ECO:0000259" key="2">
    <source>
        <dbReference type="PROSITE" id="PS51781"/>
    </source>
</evidence>
<feature type="domain" description="SH3b" evidence="2">
    <location>
        <begin position="113"/>
        <end position="176"/>
    </location>
</feature>
<evidence type="ECO:0000313" key="3">
    <source>
        <dbReference type="EMBL" id="MBD3108266.1"/>
    </source>
</evidence>
<dbReference type="PROSITE" id="PS51781">
    <property type="entry name" value="SH3B"/>
    <property type="match status" value="6"/>
</dbReference>
<dbReference type="AlphaFoldDB" id="A0A927CWB8"/>
<dbReference type="Gene3D" id="1.10.530.10">
    <property type="match status" value="1"/>
</dbReference>
<dbReference type="InterPro" id="IPR036028">
    <property type="entry name" value="SH3-like_dom_sf"/>
</dbReference>
<feature type="domain" description="SH3b" evidence="2">
    <location>
        <begin position="278"/>
        <end position="340"/>
    </location>
</feature>
<dbReference type="Pfam" id="PF01832">
    <property type="entry name" value="Glucosaminidase"/>
    <property type="match status" value="1"/>
</dbReference>
<proteinExistence type="predicted"/>
<dbReference type="PANTHER" id="PTHR34408">
    <property type="entry name" value="FAMILY PROTEIN, PUTATIVE-RELATED"/>
    <property type="match status" value="1"/>
</dbReference>
<feature type="transmembrane region" description="Helical" evidence="1">
    <location>
        <begin position="12"/>
        <end position="34"/>
    </location>
</feature>
<dbReference type="SUPFAM" id="SSF50044">
    <property type="entry name" value="SH3-domain"/>
    <property type="match status" value="3"/>
</dbReference>
<feature type="domain" description="SH3b" evidence="2">
    <location>
        <begin position="349"/>
        <end position="411"/>
    </location>
</feature>
<protein>
    <submittedName>
        <fullName evidence="3">SH3 domain-containing protein</fullName>
    </submittedName>
</protein>
<name>A0A927CWB8_9BACI</name>
<dbReference type="InterPro" id="IPR003646">
    <property type="entry name" value="SH3-like_bac-type"/>
</dbReference>
<dbReference type="InterPro" id="IPR052354">
    <property type="entry name" value="Cell_Wall_Dynamics_Protein"/>
</dbReference>
<reference evidence="3" key="1">
    <citation type="submission" date="2020-09" db="EMBL/GenBank/DDBJ databases">
        <title>Bacillus faecalis sp. nov., a moderately halophilic bacterium isolated from cow faeces.</title>
        <authorList>
            <person name="Jiang L."/>
            <person name="Lee J."/>
        </authorList>
    </citation>
    <scope>NUCLEOTIDE SEQUENCE</scope>
    <source>
        <strain evidence="3">AGMB 02131</strain>
    </source>
</reference>
<comment type="caution">
    <text evidence="3">The sequence shown here is derived from an EMBL/GenBank/DDBJ whole genome shotgun (WGS) entry which is preliminary data.</text>
</comment>
<dbReference type="Gene3D" id="2.30.30.40">
    <property type="entry name" value="SH3 Domains"/>
    <property type="match status" value="6"/>
</dbReference>
<evidence type="ECO:0000313" key="4">
    <source>
        <dbReference type="Proteomes" id="UP000602076"/>
    </source>
</evidence>
<dbReference type="SMART" id="SM00047">
    <property type="entry name" value="LYZ2"/>
    <property type="match status" value="1"/>
</dbReference>
<feature type="domain" description="SH3b" evidence="2">
    <location>
        <begin position="690"/>
        <end position="760"/>
    </location>
</feature>
<dbReference type="PANTHER" id="PTHR34408:SF1">
    <property type="entry name" value="GLYCOSYL HYDROLASE FAMILY 19 DOMAIN-CONTAINING PROTEIN HI_1415"/>
    <property type="match status" value="1"/>
</dbReference>
<accession>A0A927CWB8</accession>
<dbReference type="SMART" id="SM00287">
    <property type="entry name" value="SH3b"/>
    <property type="match status" value="7"/>
</dbReference>
<feature type="domain" description="SH3b" evidence="2">
    <location>
        <begin position="42"/>
        <end position="104"/>
    </location>
</feature>
<keyword evidence="1" id="KW-1133">Transmembrane helix</keyword>
<sequence>MGEKDKKIPLSVGSSIVLSAGILLGGTAVTFGTIGTIQVEASGVSYETTANLNLRGSASTSGKILLTIPKGKQVIYISESGSWFKVKYGSNEGWVSSSYLKKANAANQVSIPPATMVYQATANLNMRSTASTKGKLLTTIPKGKEITYISKQGSWYNIKYGNQTGWVSASYVKVTAKSSPAPTPAAPQENAGVSLVATSNVNLRNTSSTSGKILTTIPKNKEIMYISKQGDWYNVSYGNQKGWVSASYVKEMIPTTPTPTPEASTPAPETVIPAPETFGKYWVVTASLNLRDDPSISGKILTTIPKDKEITYISKQGDWYNVKYGNQTGWVSASYVKEIDKITTEQPVNGAYFVTTANLNMRDQTSASGKVILVIPQGTVLTSISKKDGWHQVSYQGRTGYVSSSYLSETTKENFDTKTLMEQNNPYIMMDLRTSSSVTASHINQYLANNGVTAENSVLYNSGQLFIDAANKYGVNALYLAAHAIHESGYGKSTIAKAKNNLFGFGAYDLVPFVGAVKYSTIASNIDYIAQEMKATYLNPNNWKYRGAYLGYTVKNQYGSRVDALSIGMNYYYASDSDWGLKIAKHMEGILSASQEAAFNQQPNTQVPNAPGYPSGKDVFPNGTLAVANASIPLYNAIGSSTQTATISKGEKFNLLEKSNNYWLTIGYNGRTYYTNKVSFSSYNKSFTVKNLARVNSATLNVRESVGTNATKIATLSQYQYVELVLNNNLTPVIQIGWYKIKLNDGRVGWVSGDFLIRELNR</sequence>
<dbReference type="EMBL" id="JACXSI010000015">
    <property type="protein sequence ID" value="MBD3108266.1"/>
    <property type="molecule type" value="Genomic_DNA"/>
</dbReference>
<dbReference type="GO" id="GO:0004040">
    <property type="term" value="F:amidase activity"/>
    <property type="evidence" value="ECO:0007669"/>
    <property type="project" value="InterPro"/>
</dbReference>
<dbReference type="RefSeq" id="WP_190997811.1">
    <property type="nucleotide sequence ID" value="NZ_JACXSI010000015.1"/>
</dbReference>
<dbReference type="InterPro" id="IPR002901">
    <property type="entry name" value="MGlyc_endo_b_GlcNAc-like_dom"/>
</dbReference>
<keyword evidence="1" id="KW-0472">Membrane</keyword>
<dbReference type="Pfam" id="PF08239">
    <property type="entry name" value="SH3_3"/>
    <property type="match status" value="6"/>
</dbReference>
<keyword evidence="4" id="KW-1185">Reference proteome</keyword>
<feature type="domain" description="SH3b" evidence="2">
    <location>
        <begin position="188"/>
        <end position="253"/>
    </location>
</feature>